<keyword evidence="2" id="KW-1185">Reference proteome</keyword>
<dbReference type="EMBL" id="JANAVB010001199">
    <property type="protein sequence ID" value="KAJ6853029.1"/>
    <property type="molecule type" value="Genomic_DNA"/>
</dbReference>
<dbReference type="Proteomes" id="UP001140949">
    <property type="component" value="Unassembled WGS sequence"/>
</dbReference>
<reference evidence="1" key="2">
    <citation type="submission" date="2023-04" db="EMBL/GenBank/DDBJ databases">
        <authorList>
            <person name="Bruccoleri R.E."/>
            <person name="Oakeley E.J."/>
            <person name="Faust A.-M."/>
            <person name="Dessus-Babus S."/>
            <person name="Altorfer M."/>
            <person name="Burckhardt D."/>
            <person name="Oertli M."/>
            <person name="Naumann U."/>
            <person name="Petersen F."/>
            <person name="Wong J."/>
        </authorList>
    </citation>
    <scope>NUCLEOTIDE SEQUENCE</scope>
    <source>
        <strain evidence="1">GSM-AAB239-AS_SAM_17_03QT</strain>
        <tissue evidence="1">Leaf</tissue>
    </source>
</reference>
<evidence type="ECO:0000313" key="2">
    <source>
        <dbReference type="Proteomes" id="UP001140949"/>
    </source>
</evidence>
<comment type="caution">
    <text evidence="1">The sequence shown here is derived from an EMBL/GenBank/DDBJ whole genome shotgun (WGS) entry which is preliminary data.</text>
</comment>
<name>A0AAX6IIE9_IRIPA</name>
<organism evidence="1 2">
    <name type="scientific">Iris pallida</name>
    <name type="common">Sweet iris</name>
    <dbReference type="NCBI Taxonomy" id="29817"/>
    <lineage>
        <taxon>Eukaryota</taxon>
        <taxon>Viridiplantae</taxon>
        <taxon>Streptophyta</taxon>
        <taxon>Embryophyta</taxon>
        <taxon>Tracheophyta</taxon>
        <taxon>Spermatophyta</taxon>
        <taxon>Magnoliopsida</taxon>
        <taxon>Liliopsida</taxon>
        <taxon>Asparagales</taxon>
        <taxon>Iridaceae</taxon>
        <taxon>Iridoideae</taxon>
        <taxon>Irideae</taxon>
        <taxon>Iris</taxon>
    </lineage>
</organism>
<sequence length="44" mass="4917">MARAKVRAKVTVKAMGRDTEGDTESEFDIVGLELHHLICNVYVL</sequence>
<protein>
    <submittedName>
        <fullName evidence="1">Uncharacterized protein</fullName>
    </submittedName>
</protein>
<gene>
    <name evidence="1" type="ORF">M6B38_251915</name>
</gene>
<reference evidence="1" key="1">
    <citation type="journal article" date="2023" name="GigaByte">
        <title>Genome assembly of the bearded iris, Iris pallida Lam.</title>
        <authorList>
            <person name="Bruccoleri R.E."/>
            <person name="Oakeley E.J."/>
            <person name="Faust A.M.E."/>
            <person name="Altorfer M."/>
            <person name="Dessus-Babus S."/>
            <person name="Burckhardt D."/>
            <person name="Oertli M."/>
            <person name="Naumann U."/>
            <person name="Petersen F."/>
            <person name="Wong J."/>
        </authorList>
    </citation>
    <scope>NUCLEOTIDE SEQUENCE</scope>
    <source>
        <strain evidence="1">GSM-AAB239-AS_SAM_17_03QT</strain>
    </source>
</reference>
<accession>A0AAX6IIE9</accession>
<proteinExistence type="predicted"/>
<evidence type="ECO:0000313" key="1">
    <source>
        <dbReference type="EMBL" id="KAJ6853029.1"/>
    </source>
</evidence>
<dbReference type="AlphaFoldDB" id="A0AAX6IIE9"/>